<dbReference type="CDD" id="cd20070">
    <property type="entry name" value="5TM_YidC_Alb3"/>
    <property type="match status" value="1"/>
</dbReference>
<comment type="subcellular location">
    <subcellularLocation>
        <location evidence="1 13">Cell inner membrane</location>
        <topology evidence="1 13">Multi-pass membrane protein</topology>
    </subcellularLocation>
</comment>
<dbReference type="Gene3D" id="2.70.98.90">
    <property type="match status" value="1"/>
</dbReference>
<proteinExistence type="inferred from homology"/>
<evidence type="ECO:0000256" key="8">
    <source>
        <dbReference type="ARBA" id="ARBA00022989"/>
    </source>
</evidence>
<feature type="signal peptide" evidence="14">
    <location>
        <begin position="1"/>
        <end position="26"/>
    </location>
</feature>
<keyword evidence="17" id="KW-1185">Reference proteome</keyword>
<feature type="chain" id="PRO_5003686107" description="Membrane protein insertase YidC" evidence="14">
    <location>
        <begin position="27"/>
        <end position="566"/>
    </location>
</feature>
<accession>I4BAV9</accession>
<organism evidence="16 17">
    <name type="scientific">Turneriella parva (strain ATCC BAA-1111 / DSM 21527 / NCTC 11395 / H)</name>
    <name type="common">Leptospira parva</name>
    <dbReference type="NCBI Taxonomy" id="869212"/>
    <lineage>
        <taxon>Bacteria</taxon>
        <taxon>Pseudomonadati</taxon>
        <taxon>Spirochaetota</taxon>
        <taxon>Spirochaetia</taxon>
        <taxon>Leptospirales</taxon>
        <taxon>Leptospiraceae</taxon>
        <taxon>Turneriella</taxon>
    </lineage>
</organism>
<name>I4BAV9_TURPD</name>
<dbReference type="InterPro" id="IPR038221">
    <property type="entry name" value="YidC_periplasmic_sf"/>
</dbReference>
<evidence type="ECO:0000256" key="6">
    <source>
        <dbReference type="ARBA" id="ARBA00022692"/>
    </source>
</evidence>
<evidence type="ECO:0000256" key="3">
    <source>
        <dbReference type="ARBA" id="ARBA00015325"/>
    </source>
</evidence>
<evidence type="ECO:0000313" key="16">
    <source>
        <dbReference type="EMBL" id="AFM14416.1"/>
    </source>
</evidence>
<evidence type="ECO:0000256" key="11">
    <source>
        <dbReference type="ARBA" id="ARBA00033245"/>
    </source>
</evidence>
<dbReference type="PANTHER" id="PTHR12428:SF65">
    <property type="entry name" value="CYTOCHROME C OXIDASE ASSEMBLY PROTEIN COX18, MITOCHONDRIAL"/>
    <property type="match status" value="1"/>
</dbReference>
<evidence type="ECO:0000256" key="12">
    <source>
        <dbReference type="ARBA" id="ARBA00033342"/>
    </source>
</evidence>
<evidence type="ECO:0000256" key="2">
    <source>
        <dbReference type="ARBA" id="ARBA00010527"/>
    </source>
</evidence>
<dbReference type="InterPro" id="IPR047196">
    <property type="entry name" value="YidC_ALB_C"/>
</dbReference>
<comment type="subunit">
    <text evidence="13">Interacts with the Sec translocase complex via SecD. Specifically interacts with transmembrane segments of nascent integral membrane proteins during membrane integration.</text>
</comment>
<evidence type="ECO:0000256" key="7">
    <source>
        <dbReference type="ARBA" id="ARBA00022927"/>
    </source>
</evidence>
<evidence type="ECO:0000256" key="9">
    <source>
        <dbReference type="ARBA" id="ARBA00023136"/>
    </source>
</evidence>
<dbReference type="PRINTS" id="PR01900">
    <property type="entry name" value="YIDCPROTEIN"/>
</dbReference>
<feature type="transmembrane region" description="Helical" evidence="13">
    <location>
        <begin position="426"/>
        <end position="449"/>
    </location>
</feature>
<protein>
    <recommendedName>
        <fullName evidence="3 13">Membrane protein insertase YidC</fullName>
    </recommendedName>
    <alternativeName>
        <fullName evidence="12 13">Foldase YidC</fullName>
    </alternativeName>
    <alternativeName>
        <fullName evidence="11 13">Membrane integrase YidC</fullName>
    </alternativeName>
    <alternativeName>
        <fullName evidence="13">Membrane protein YidC</fullName>
    </alternativeName>
</protein>
<feature type="transmembrane region" description="Helical" evidence="13">
    <location>
        <begin position="520"/>
        <end position="543"/>
    </location>
</feature>
<dbReference type="Pfam" id="PF02096">
    <property type="entry name" value="60KD_IMP"/>
    <property type="match status" value="1"/>
</dbReference>
<dbReference type="OrthoDB" id="9780552at2"/>
<dbReference type="GO" id="GO:0005886">
    <property type="term" value="C:plasma membrane"/>
    <property type="evidence" value="ECO:0007669"/>
    <property type="project" value="UniProtKB-SubCell"/>
</dbReference>
<keyword evidence="6 13" id="KW-0812">Transmembrane</keyword>
<dbReference type="InterPro" id="IPR028055">
    <property type="entry name" value="YidC/Oxa/ALB_C"/>
</dbReference>
<dbReference type="KEGG" id="tpx:Turpa_3782"/>
<dbReference type="AlphaFoldDB" id="I4BAV9"/>
<keyword evidence="5 13" id="KW-1003">Cell membrane</keyword>
<keyword evidence="14" id="KW-0732">Signal</keyword>
<evidence type="ECO:0000259" key="15">
    <source>
        <dbReference type="Pfam" id="PF02096"/>
    </source>
</evidence>
<evidence type="ECO:0000256" key="14">
    <source>
        <dbReference type="SAM" id="SignalP"/>
    </source>
</evidence>
<evidence type="ECO:0000256" key="4">
    <source>
        <dbReference type="ARBA" id="ARBA00022448"/>
    </source>
</evidence>
<dbReference type="GO" id="GO:0051205">
    <property type="term" value="P:protein insertion into membrane"/>
    <property type="evidence" value="ECO:0007669"/>
    <property type="project" value="TreeGrafter"/>
</dbReference>
<feature type="domain" description="Membrane insertase YidC/Oxa/ALB C-terminal" evidence="15">
    <location>
        <begin position="363"/>
        <end position="556"/>
    </location>
</feature>
<comment type="function">
    <text evidence="13">Required for the insertion and/or proper folding and/or complex formation of integral membrane proteins into the membrane. Involved in integration of membrane proteins that insert both dependently and independently of the Sec translocase complex, as well as at least some lipoproteins. Aids folding of multispanning membrane proteins.</text>
</comment>
<dbReference type="PATRIC" id="fig|869212.3.peg.3810"/>
<keyword evidence="8 13" id="KW-1133">Transmembrane helix</keyword>
<dbReference type="InterPro" id="IPR019998">
    <property type="entry name" value="Membr_insert_YidC"/>
</dbReference>
<gene>
    <name evidence="13" type="primary">yidC</name>
    <name evidence="16" type="ordered locus">Turpa_3782</name>
</gene>
<dbReference type="NCBIfam" id="TIGR03592">
    <property type="entry name" value="yidC_oxa1_cterm"/>
    <property type="match status" value="1"/>
</dbReference>
<evidence type="ECO:0000256" key="5">
    <source>
        <dbReference type="ARBA" id="ARBA00022475"/>
    </source>
</evidence>
<evidence type="ECO:0000256" key="10">
    <source>
        <dbReference type="ARBA" id="ARBA00023186"/>
    </source>
</evidence>
<dbReference type="Proteomes" id="UP000006048">
    <property type="component" value="Chromosome"/>
</dbReference>
<keyword evidence="10 13" id="KW-0143">Chaperone</keyword>
<dbReference type="InterPro" id="IPR001708">
    <property type="entry name" value="YidC/ALB3/OXA1/COX18"/>
</dbReference>
<evidence type="ECO:0000256" key="13">
    <source>
        <dbReference type="HAMAP-Rule" id="MF_01810"/>
    </source>
</evidence>
<comment type="similarity">
    <text evidence="2 13">Belongs to the OXA1/ALB3/YidC family. Type 1 subfamily.</text>
</comment>
<dbReference type="PANTHER" id="PTHR12428">
    <property type="entry name" value="OXA1"/>
    <property type="match status" value="1"/>
</dbReference>
<dbReference type="STRING" id="869212.Turpa_3782"/>
<sequence length="566" mass="63391">MLSLFRRRALVAAALAALFIIPLPVATQGAPAEPVAMQVAKRGDTSKRISIETQNFTVVFSEAGARIEEFRNRDTAYPLRDGANIVVPNTEIYLAPYLGDPARVDLTTANLTSMMFAAFTFTKSEDADAVRIIATTPVQLVVDKNRYEATFSKEFVFLKKAPYFKFSLAIDTKANLKLKNLMLYALPMIGPAPEGSPGNFRDYHHYSHGEKFEQVYSGGGGAGFSCGGSSSAPKKTDAPIEFFGSSSRFLILNMQPLFKTLSTTLTPEVRTESKQLVNAQALHINLGDVTLEKGKPARFEFIGYMGPKLDSNLHPNEDARRVLPELSQFHKNLYKSFDFGITEPIRDIIVSALNLLYKVIPNYGIGIILIALLLKLAFFPLNQKQAEAMKRMGELQPKIKEINERYKNNPQEKQRRIMEMYKTHKVNPVSGCLPMLIQLPVFIAMYSAFSDAYDLWKSPFIPGWIPDLSQPDHVFSLPATLPFIGGFAVHLMPVVMTLTQFYQTKLTPTSGDENQRKIMLMMPFMMLFLFYAMPSGVVLYWTVQNLLSIAQQVYTNHKNSKAAQKA</sequence>
<dbReference type="RefSeq" id="WP_014804893.1">
    <property type="nucleotide sequence ID" value="NC_018020.1"/>
</dbReference>
<keyword evidence="13" id="KW-0997">Cell inner membrane</keyword>
<dbReference type="GO" id="GO:0032977">
    <property type="term" value="F:membrane insertase activity"/>
    <property type="evidence" value="ECO:0007669"/>
    <property type="project" value="InterPro"/>
</dbReference>
<dbReference type="GO" id="GO:0015031">
    <property type="term" value="P:protein transport"/>
    <property type="evidence" value="ECO:0007669"/>
    <property type="project" value="UniProtKB-KW"/>
</dbReference>
<keyword evidence="7 13" id="KW-0653">Protein transport</keyword>
<dbReference type="EMBL" id="CP002959">
    <property type="protein sequence ID" value="AFM14416.1"/>
    <property type="molecule type" value="Genomic_DNA"/>
</dbReference>
<keyword evidence="4 13" id="KW-0813">Transport</keyword>
<feature type="transmembrane region" description="Helical" evidence="13">
    <location>
        <begin position="479"/>
        <end position="499"/>
    </location>
</feature>
<reference evidence="16 17" key="1">
    <citation type="submission" date="2012-06" db="EMBL/GenBank/DDBJ databases">
        <title>The complete chromosome of genome of Turneriella parva DSM 21527.</title>
        <authorList>
            <consortium name="US DOE Joint Genome Institute (JGI-PGF)"/>
            <person name="Lucas S."/>
            <person name="Han J."/>
            <person name="Lapidus A."/>
            <person name="Bruce D."/>
            <person name="Goodwin L."/>
            <person name="Pitluck S."/>
            <person name="Peters L."/>
            <person name="Kyrpides N."/>
            <person name="Mavromatis K."/>
            <person name="Ivanova N."/>
            <person name="Mikhailova N."/>
            <person name="Chertkov O."/>
            <person name="Detter J.C."/>
            <person name="Tapia R."/>
            <person name="Han C."/>
            <person name="Land M."/>
            <person name="Hauser L."/>
            <person name="Markowitz V."/>
            <person name="Cheng J.-F."/>
            <person name="Hugenholtz P."/>
            <person name="Woyke T."/>
            <person name="Wu D."/>
            <person name="Gronow S."/>
            <person name="Wellnitz S."/>
            <person name="Brambilla E."/>
            <person name="Klenk H.-P."/>
            <person name="Eisen J.A."/>
        </authorList>
    </citation>
    <scope>NUCLEOTIDE SEQUENCE [LARGE SCALE GENOMIC DNA]</scope>
    <source>
        <strain evidence="17">ATCC BAA-1111 / DSM 21527 / NCTC 11395 / H</strain>
    </source>
</reference>
<dbReference type="HAMAP" id="MF_01810">
    <property type="entry name" value="YidC_type1"/>
    <property type="match status" value="1"/>
</dbReference>
<dbReference type="HOGENOM" id="CLU_016535_3_0_12"/>
<evidence type="ECO:0000256" key="1">
    <source>
        <dbReference type="ARBA" id="ARBA00004429"/>
    </source>
</evidence>
<keyword evidence="9 13" id="KW-0472">Membrane</keyword>
<feature type="transmembrane region" description="Helical" evidence="13">
    <location>
        <begin position="363"/>
        <end position="382"/>
    </location>
</feature>
<evidence type="ECO:0000313" key="17">
    <source>
        <dbReference type="Proteomes" id="UP000006048"/>
    </source>
</evidence>